<keyword evidence="3" id="KW-1003">Cell membrane</keyword>
<dbReference type="GO" id="GO:0005886">
    <property type="term" value="C:plasma membrane"/>
    <property type="evidence" value="ECO:0007669"/>
    <property type="project" value="UniProtKB-SubCell"/>
</dbReference>
<dbReference type="PANTHER" id="PTHR30561:SF0">
    <property type="entry name" value="GUANIDINIUM EXPORTER"/>
    <property type="match status" value="1"/>
</dbReference>
<dbReference type="PANTHER" id="PTHR30561">
    <property type="entry name" value="SMR FAMILY PROTON-DEPENDENT DRUG EFFLUX TRANSPORTER SUGE"/>
    <property type="match status" value="1"/>
</dbReference>
<evidence type="ECO:0000256" key="8">
    <source>
        <dbReference type="ARBA" id="ARBA00039168"/>
    </source>
</evidence>
<evidence type="ECO:0000256" key="7">
    <source>
        <dbReference type="ARBA" id="ARBA00038151"/>
    </source>
</evidence>
<name>A0A4U1BCV0_9GAMM</name>
<dbReference type="Pfam" id="PF00893">
    <property type="entry name" value="Multi_Drug_Res"/>
    <property type="match status" value="1"/>
</dbReference>
<keyword evidence="2" id="KW-0813">Transport</keyword>
<protein>
    <recommendedName>
        <fullName evidence="8">Guanidinium exporter</fullName>
    </recommendedName>
</protein>
<dbReference type="OrthoDB" id="9808638at2"/>
<evidence type="ECO:0000256" key="6">
    <source>
        <dbReference type="ARBA" id="ARBA00023136"/>
    </source>
</evidence>
<evidence type="ECO:0000256" key="2">
    <source>
        <dbReference type="ARBA" id="ARBA00022448"/>
    </source>
</evidence>
<dbReference type="SUPFAM" id="SSF103481">
    <property type="entry name" value="Multidrug resistance efflux transporter EmrE"/>
    <property type="match status" value="1"/>
</dbReference>
<dbReference type="GO" id="GO:0022857">
    <property type="term" value="F:transmembrane transporter activity"/>
    <property type="evidence" value="ECO:0007669"/>
    <property type="project" value="InterPro"/>
</dbReference>
<evidence type="ECO:0000256" key="9">
    <source>
        <dbReference type="RuleBase" id="RU003942"/>
    </source>
</evidence>
<dbReference type="InterPro" id="IPR000390">
    <property type="entry name" value="Small_drug/metabolite_transptr"/>
</dbReference>
<reference evidence="11 12" key="1">
    <citation type="submission" date="2019-04" db="EMBL/GenBank/DDBJ databases">
        <title>Thalassotalea guangxiensis sp. nov., isolated from sediment of the coastal wetland.</title>
        <authorList>
            <person name="Zheng S."/>
            <person name="Zhang D."/>
        </authorList>
    </citation>
    <scope>NUCLEOTIDE SEQUENCE [LARGE SCALE GENOMIC DNA]</scope>
    <source>
        <strain evidence="11 12">ZS-4</strain>
    </source>
</reference>
<gene>
    <name evidence="11" type="ORF">E8M12_00205</name>
</gene>
<feature type="transmembrane region" description="Helical" evidence="10">
    <location>
        <begin position="33"/>
        <end position="50"/>
    </location>
</feature>
<comment type="caution">
    <text evidence="11">The sequence shown here is derived from an EMBL/GenBank/DDBJ whole genome shotgun (WGS) entry which is preliminary data.</text>
</comment>
<dbReference type="AlphaFoldDB" id="A0A4U1BCV0"/>
<comment type="subcellular location">
    <subcellularLocation>
        <location evidence="1 9">Cell membrane</location>
        <topology evidence="1 9">Multi-pass membrane protein</topology>
    </subcellularLocation>
</comment>
<evidence type="ECO:0000313" key="12">
    <source>
        <dbReference type="Proteomes" id="UP000307999"/>
    </source>
</evidence>
<keyword evidence="6 10" id="KW-0472">Membrane</keyword>
<evidence type="ECO:0000313" key="11">
    <source>
        <dbReference type="EMBL" id="TKB47865.1"/>
    </source>
</evidence>
<dbReference type="FunFam" id="1.10.3730.20:FF:000001">
    <property type="entry name" value="Quaternary ammonium compound resistance transporter SugE"/>
    <property type="match status" value="1"/>
</dbReference>
<dbReference type="InterPro" id="IPR045324">
    <property type="entry name" value="Small_multidrug_res"/>
</dbReference>
<evidence type="ECO:0000256" key="1">
    <source>
        <dbReference type="ARBA" id="ARBA00004651"/>
    </source>
</evidence>
<dbReference type="EMBL" id="SWDB01000001">
    <property type="protein sequence ID" value="TKB47865.1"/>
    <property type="molecule type" value="Genomic_DNA"/>
</dbReference>
<evidence type="ECO:0000256" key="10">
    <source>
        <dbReference type="SAM" id="Phobius"/>
    </source>
</evidence>
<dbReference type="Proteomes" id="UP000307999">
    <property type="component" value="Unassembled WGS sequence"/>
</dbReference>
<keyword evidence="12" id="KW-1185">Reference proteome</keyword>
<evidence type="ECO:0000256" key="4">
    <source>
        <dbReference type="ARBA" id="ARBA00022692"/>
    </source>
</evidence>
<accession>A0A4U1BCV0</accession>
<dbReference type="GO" id="GO:1990961">
    <property type="term" value="P:xenobiotic detoxification by transmembrane export across the plasma membrane"/>
    <property type="evidence" value="ECO:0007669"/>
    <property type="project" value="UniProtKB-ARBA"/>
</dbReference>
<keyword evidence="5 10" id="KW-1133">Transmembrane helix</keyword>
<dbReference type="Gene3D" id="1.10.3730.20">
    <property type="match status" value="1"/>
</dbReference>
<dbReference type="RefSeq" id="WP_136734053.1">
    <property type="nucleotide sequence ID" value="NZ_SWDB01000001.1"/>
</dbReference>
<proteinExistence type="inferred from homology"/>
<evidence type="ECO:0000256" key="5">
    <source>
        <dbReference type="ARBA" id="ARBA00022989"/>
    </source>
</evidence>
<organism evidence="11 12">
    <name type="scientific">Thalassotalea mangrovi</name>
    <dbReference type="NCBI Taxonomy" id="2572245"/>
    <lineage>
        <taxon>Bacteria</taxon>
        <taxon>Pseudomonadati</taxon>
        <taxon>Pseudomonadota</taxon>
        <taxon>Gammaproteobacteria</taxon>
        <taxon>Alteromonadales</taxon>
        <taxon>Colwelliaceae</taxon>
        <taxon>Thalassotalea</taxon>
    </lineage>
</organism>
<feature type="transmembrane region" description="Helical" evidence="10">
    <location>
        <begin position="57"/>
        <end position="78"/>
    </location>
</feature>
<sequence>MNWLILILAGLLEVCWAVGLKYTEGFTKPAPSIATVVAMAASFYLLSVAMRTLPLSIAYTVWVGIGMIGAVIFGVIFLKEPLPMVKVFSLLLIIIGILGLKLSSTT</sequence>
<dbReference type="InterPro" id="IPR037185">
    <property type="entry name" value="EmrE-like"/>
</dbReference>
<comment type="similarity">
    <text evidence="7">Belongs to the drug/metabolite transporter (DMT) superfamily. Small multidrug resistance (SMR) (TC 2.A.7.1) family. Gdx/SugE subfamily.</text>
</comment>
<feature type="transmembrane region" description="Helical" evidence="10">
    <location>
        <begin position="84"/>
        <end position="102"/>
    </location>
</feature>
<keyword evidence="4 9" id="KW-0812">Transmembrane</keyword>
<evidence type="ECO:0000256" key="3">
    <source>
        <dbReference type="ARBA" id="ARBA00022475"/>
    </source>
</evidence>